<evidence type="ECO:0000256" key="3">
    <source>
        <dbReference type="ARBA" id="ARBA00022960"/>
    </source>
</evidence>
<dbReference type="EMBL" id="AMAH01000244">
    <property type="protein sequence ID" value="EJX48485.1"/>
    <property type="molecule type" value="Genomic_DNA"/>
</dbReference>
<dbReference type="InterPro" id="IPR001182">
    <property type="entry name" value="FtsW/RodA"/>
</dbReference>
<keyword evidence="2 6" id="KW-0812">Transmembrane</keyword>
<evidence type="ECO:0000256" key="5">
    <source>
        <dbReference type="ARBA" id="ARBA00023136"/>
    </source>
</evidence>
<name>A0AAV3GSA7_ENTFC</name>
<protein>
    <submittedName>
        <fullName evidence="7">Cell cycle protein, FtsW/RodA/SpoVE family</fullName>
    </submittedName>
</protein>
<dbReference type="Proteomes" id="UP000006402">
    <property type="component" value="Unassembled WGS sequence"/>
</dbReference>
<feature type="transmembrane region" description="Helical" evidence="6">
    <location>
        <begin position="210"/>
        <end position="230"/>
    </location>
</feature>
<evidence type="ECO:0000256" key="4">
    <source>
        <dbReference type="ARBA" id="ARBA00022989"/>
    </source>
</evidence>
<proteinExistence type="predicted"/>
<dbReference type="AlphaFoldDB" id="A0AAV3GSA7"/>
<feature type="transmembrane region" description="Helical" evidence="6">
    <location>
        <begin position="90"/>
        <end position="110"/>
    </location>
</feature>
<feature type="transmembrane region" description="Helical" evidence="6">
    <location>
        <begin position="375"/>
        <end position="395"/>
    </location>
</feature>
<accession>A0AAV3GSA7</accession>
<dbReference type="GO" id="GO:0051301">
    <property type="term" value="P:cell division"/>
    <property type="evidence" value="ECO:0007669"/>
    <property type="project" value="InterPro"/>
</dbReference>
<evidence type="ECO:0000256" key="2">
    <source>
        <dbReference type="ARBA" id="ARBA00022692"/>
    </source>
</evidence>
<organism evidence="7 8">
    <name type="scientific">Enterococcus faecium R496</name>
    <dbReference type="NCBI Taxonomy" id="1134836"/>
    <lineage>
        <taxon>Bacteria</taxon>
        <taxon>Bacillati</taxon>
        <taxon>Bacillota</taxon>
        <taxon>Bacilli</taxon>
        <taxon>Lactobacillales</taxon>
        <taxon>Enterococcaceae</taxon>
        <taxon>Enterococcus</taxon>
    </lineage>
</organism>
<feature type="transmembrane region" description="Helical" evidence="6">
    <location>
        <begin position="122"/>
        <end position="143"/>
    </location>
</feature>
<evidence type="ECO:0000313" key="7">
    <source>
        <dbReference type="EMBL" id="EJX48485.1"/>
    </source>
</evidence>
<comment type="caution">
    <text evidence="7">The sequence shown here is derived from an EMBL/GenBank/DDBJ whole genome shotgun (WGS) entry which is preliminary data.</text>
</comment>
<keyword evidence="3" id="KW-0133">Cell shape</keyword>
<dbReference type="GO" id="GO:0032153">
    <property type="term" value="C:cell division site"/>
    <property type="evidence" value="ECO:0007669"/>
    <property type="project" value="TreeGrafter"/>
</dbReference>
<reference evidence="7 8" key="1">
    <citation type="submission" date="2012-04" db="EMBL/GenBank/DDBJ databases">
        <authorList>
            <person name="Weinstock G."/>
            <person name="Sodergren E."/>
            <person name="Lobos E.A."/>
            <person name="Fulton L."/>
            <person name="Fulton R."/>
            <person name="Courtney L."/>
            <person name="Fronick C."/>
            <person name="O'Laughlin M."/>
            <person name="Godfrey J."/>
            <person name="Wilson R.M."/>
            <person name="Miner T."/>
            <person name="Farmer C."/>
            <person name="Delehaunty K."/>
            <person name="Cordes M."/>
            <person name="Minx P."/>
            <person name="Tomlinson C."/>
            <person name="Chen J."/>
            <person name="Wollam A."/>
            <person name="Pepin K.H."/>
            <person name="Bhonagiri V."/>
            <person name="Zhang X."/>
            <person name="Suruliraj S."/>
            <person name="Warren W."/>
            <person name="Mitreva M."/>
            <person name="Mardis E.R."/>
            <person name="Wilson R.K."/>
        </authorList>
    </citation>
    <scope>NUCLEOTIDE SEQUENCE [LARGE SCALE GENOMIC DNA]</scope>
    <source>
        <strain evidence="7 8">R496</strain>
    </source>
</reference>
<evidence type="ECO:0000256" key="6">
    <source>
        <dbReference type="SAM" id="Phobius"/>
    </source>
</evidence>
<feature type="transmembrane region" description="Helical" evidence="6">
    <location>
        <begin position="66"/>
        <end position="83"/>
    </location>
</feature>
<feature type="transmembrane region" description="Helical" evidence="6">
    <location>
        <begin position="25"/>
        <end position="46"/>
    </location>
</feature>
<keyword evidence="5 6" id="KW-0472">Membrane</keyword>
<evidence type="ECO:0000313" key="8">
    <source>
        <dbReference type="Proteomes" id="UP000006402"/>
    </source>
</evidence>
<evidence type="ECO:0000256" key="1">
    <source>
        <dbReference type="ARBA" id="ARBA00004141"/>
    </source>
</evidence>
<dbReference type="GO" id="GO:0005886">
    <property type="term" value="C:plasma membrane"/>
    <property type="evidence" value="ECO:0007669"/>
    <property type="project" value="TreeGrafter"/>
</dbReference>
<dbReference type="GO" id="GO:0008360">
    <property type="term" value="P:regulation of cell shape"/>
    <property type="evidence" value="ECO:0007669"/>
    <property type="project" value="UniProtKB-KW"/>
</dbReference>
<dbReference type="PANTHER" id="PTHR30474">
    <property type="entry name" value="CELL CYCLE PROTEIN"/>
    <property type="match status" value="1"/>
</dbReference>
<sequence>MLFLFINYEKGPFEMKNNRIYKNQLNYGLLLPVFLLCIIGLLSLYVALYHDSYTNSKITKELIKQVLWYSIGFTSAITIYFFNPKILWKLTPIFYGLCIIMLLLLLKFYNPQLAVLTGAKNWFYIAGFSFQPTELVKIGYTLMLAKITVNYQQKSITSNTKDDWIYLLKTFIATLPIGILLFFQNDLGTMLVFIVIYIFILFTSNINIKIIAPIIAIGVVLSLIFLYLVISDTGRDFLLKIGFHDYQFKRIDSWLNPFLDPNGSSYQLANSLIAIGSGGLLGTGFNVSNIHVPVRESDMIFSVIGENFGFIGSCLVIFLYFYLIYQMYKTCFKSNNLFFTYIGIGIVAMIFFHVFENIGASIGLLPLTGIPLPYISQGGSAILSNFLGLGFMLCCSRYTNEKKGTQK</sequence>
<feature type="transmembrane region" description="Helical" evidence="6">
    <location>
        <begin position="187"/>
        <end position="203"/>
    </location>
</feature>
<feature type="transmembrane region" description="Helical" evidence="6">
    <location>
        <begin position="308"/>
        <end position="325"/>
    </location>
</feature>
<keyword evidence="4 6" id="KW-1133">Transmembrane helix</keyword>
<gene>
    <name evidence="7" type="ORF">HMPREF1378_02869</name>
</gene>
<dbReference type="GO" id="GO:0015648">
    <property type="term" value="F:lipid-linked peptidoglycan transporter activity"/>
    <property type="evidence" value="ECO:0007669"/>
    <property type="project" value="TreeGrafter"/>
</dbReference>
<feature type="transmembrane region" description="Helical" evidence="6">
    <location>
        <begin position="164"/>
        <end position="181"/>
    </location>
</feature>
<feature type="transmembrane region" description="Helical" evidence="6">
    <location>
        <begin position="337"/>
        <end position="355"/>
    </location>
</feature>
<dbReference type="Pfam" id="PF01098">
    <property type="entry name" value="FTSW_RODA_SPOVE"/>
    <property type="match status" value="1"/>
</dbReference>
<comment type="subcellular location">
    <subcellularLocation>
        <location evidence="1">Membrane</location>
        <topology evidence="1">Multi-pass membrane protein</topology>
    </subcellularLocation>
</comment>
<dbReference type="PANTHER" id="PTHR30474:SF1">
    <property type="entry name" value="PEPTIDOGLYCAN GLYCOSYLTRANSFERASE MRDB"/>
    <property type="match status" value="1"/>
</dbReference>